<comment type="similarity">
    <text evidence="2">Belongs to the HPF/YfiA ribosome-associated protein family. Long HPF subfamily.</text>
</comment>
<dbReference type="InterPro" id="IPR032528">
    <property type="entry name" value="Ribosom_S30AE_C"/>
</dbReference>
<feature type="domain" description="Sigma 54 modulation/S30EA ribosomal protein C-terminal" evidence="4">
    <location>
        <begin position="131"/>
        <end position="185"/>
    </location>
</feature>
<dbReference type="InterPro" id="IPR038416">
    <property type="entry name" value="Ribosom_S30AE_C_sf"/>
</dbReference>
<proteinExistence type="inferred from homology"/>
<keyword evidence="1 2" id="KW-0810">Translation regulation</keyword>
<dbReference type="CDD" id="cd00552">
    <property type="entry name" value="RaiA"/>
    <property type="match status" value="1"/>
</dbReference>
<gene>
    <name evidence="5" type="primary">raiA</name>
    <name evidence="2" type="synonym">hpf</name>
    <name evidence="5" type="ORF">HMPREF0220_3462</name>
</gene>
<comment type="function">
    <text evidence="2">Required for dimerization of active 70S ribosomes into 100S ribosomes in stationary phase; 100S ribosomes are translationally inactive and sometimes present during exponential growth.</text>
</comment>
<dbReference type="InterPro" id="IPR034694">
    <property type="entry name" value="HPF_long/plastid"/>
</dbReference>
<comment type="subcellular location">
    <subcellularLocation>
        <location evidence="2">Cytoplasm</location>
    </subcellularLocation>
</comment>
<dbReference type="Proteomes" id="UP000003227">
    <property type="component" value="Unassembled WGS sequence"/>
</dbReference>
<dbReference type="HOGENOM" id="CLU_071472_0_3_9"/>
<evidence type="ECO:0000256" key="3">
    <source>
        <dbReference type="SAM" id="Coils"/>
    </source>
</evidence>
<dbReference type="PANTHER" id="PTHR33231">
    <property type="entry name" value="30S RIBOSOMAL PROTEIN"/>
    <property type="match status" value="1"/>
</dbReference>
<dbReference type="InterPro" id="IPR050574">
    <property type="entry name" value="HPF/YfiA_ribosome-assoc"/>
</dbReference>
<dbReference type="GO" id="GO:0022627">
    <property type="term" value="C:cytosolic small ribosomal subunit"/>
    <property type="evidence" value="ECO:0007669"/>
    <property type="project" value="TreeGrafter"/>
</dbReference>
<dbReference type="EMBL" id="ADNX01000095">
    <property type="protein sequence ID" value="EFH05521.1"/>
    <property type="molecule type" value="Genomic_DNA"/>
</dbReference>
<organism evidence="5 6">
    <name type="scientific">Clostridioides difficile NAP08</name>
    <dbReference type="NCBI Taxonomy" id="525259"/>
    <lineage>
        <taxon>Bacteria</taxon>
        <taxon>Bacillati</taxon>
        <taxon>Bacillota</taxon>
        <taxon>Clostridia</taxon>
        <taxon>Peptostreptococcales</taxon>
        <taxon>Peptostreptococcaceae</taxon>
        <taxon>Clostridioides</taxon>
    </lineage>
</organism>
<protein>
    <recommendedName>
        <fullName evidence="2">Ribosome hibernation promoting factor</fullName>
        <shortName evidence="2">HPF</shortName>
    </recommendedName>
</protein>
<dbReference type="PANTHER" id="PTHR33231:SF1">
    <property type="entry name" value="30S RIBOSOMAL PROTEIN"/>
    <property type="match status" value="1"/>
</dbReference>
<dbReference type="InterPro" id="IPR003489">
    <property type="entry name" value="RHF/RaiA"/>
</dbReference>
<dbReference type="Pfam" id="PF16321">
    <property type="entry name" value="Ribosom_S30AE_C"/>
    <property type="match status" value="1"/>
</dbReference>
<sequence>MKGDVLMNIIISGKQIELTDAIKNKIESKLSKLDNYIHPDTDVKVTVSARKARQKIEVTIATVNGPIIRAEDMQENLYTAIDVVYDKLSKQLKKYKKRLQDKHKDNKSIRFQDAEINLADEQEDYGDENQELVIQRRKKFSVKPMSEEEAVLQMELIGHDFYMFKNIDSDEIAVVYKRNNGGYGIIEHE</sequence>
<dbReference type="NCBIfam" id="TIGR00741">
    <property type="entry name" value="yfiA"/>
    <property type="match status" value="1"/>
</dbReference>
<dbReference type="AlphaFoldDB" id="D5Q978"/>
<comment type="caution">
    <text evidence="5">The sequence shown here is derived from an EMBL/GenBank/DDBJ whole genome shotgun (WGS) entry which is preliminary data.</text>
</comment>
<dbReference type="GO" id="GO:0045900">
    <property type="term" value="P:negative regulation of translational elongation"/>
    <property type="evidence" value="ECO:0007669"/>
    <property type="project" value="TreeGrafter"/>
</dbReference>
<dbReference type="Gene3D" id="3.30.160.100">
    <property type="entry name" value="Ribosome hibernation promotion factor-like"/>
    <property type="match status" value="1"/>
</dbReference>
<evidence type="ECO:0000259" key="4">
    <source>
        <dbReference type="Pfam" id="PF16321"/>
    </source>
</evidence>
<evidence type="ECO:0000256" key="1">
    <source>
        <dbReference type="ARBA" id="ARBA00022845"/>
    </source>
</evidence>
<dbReference type="SUPFAM" id="SSF69754">
    <property type="entry name" value="Ribosome binding protein Y (YfiA homologue)"/>
    <property type="match status" value="1"/>
</dbReference>
<evidence type="ECO:0000256" key="2">
    <source>
        <dbReference type="HAMAP-Rule" id="MF_00839"/>
    </source>
</evidence>
<keyword evidence="3" id="KW-0175">Coiled coil</keyword>
<accession>D5Q978</accession>
<evidence type="ECO:0000313" key="5">
    <source>
        <dbReference type="EMBL" id="EFH05521.1"/>
    </source>
</evidence>
<comment type="subunit">
    <text evidence="2">Interacts with 100S ribosomes.</text>
</comment>
<dbReference type="Gene3D" id="3.30.505.50">
    <property type="entry name" value="Sigma 54 modulation/S30EA ribosomal protein, C-terminal domain"/>
    <property type="match status" value="1"/>
</dbReference>
<dbReference type="Pfam" id="PF02482">
    <property type="entry name" value="Ribosomal_S30AE"/>
    <property type="match status" value="1"/>
</dbReference>
<feature type="coiled-coil region" evidence="3">
    <location>
        <begin position="85"/>
        <end position="131"/>
    </location>
</feature>
<keyword evidence="2" id="KW-0963">Cytoplasm</keyword>
<dbReference type="InterPro" id="IPR036567">
    <property type="entry name" value="RHF-like"/>
</dbReference>
<evidence type="ECO:0000313" key="6">
    <source>
        <dbReference type="Proteomes" id="UP000003227"/>
    </source>
</evidence>
<reference evidence="5 6" key="1">
    <citation type="submission" date="2010-05" db="EMBL/GenBank/DDBJ databases">
        <authorList>
            <person name="Qin X."/>
            <person name="Bachman B."/>
            <person name="Battles P."/>
            <person name="Bell A."/>
            <person name="Bess C."/>
            <person name="Bickham C."/>
            <person name="Chaboub L."/>
            <person name="Chen D."/>
            <person name="Coyle M."/>
            <person name="Deiros D.R."/>
            <person name="Dinh H."/>
            <person name="Forbes L."/>
            <person name="Fowler G."/>
            <person name="Francisco L."/>
            <person name="Fu Q."/>
            <person name="Gubbala S."/>
            <person name="Hale W."/>
            <person name="Han Y."/>
            <person name="Hemphill L."/>
            <person name="Highlander S.K."/>
            <person name="Hirani K."/>
            <person name="Hogues M."/>
            <person name="Jackson L."/>
            <person name="Jakkamsetti A."/>
            <person name="Javaid M."/>
            <person name="Jiang H."/>
            <person name="Korchina V."/>
            <person name="Kovar C."/>
            <person name="Lara F."/>
            <person name="Lee S."/>
            <person name="Mata R."/>
            <person name="Mathew T."/>
            <person name="Moen C."/>
            <person name="Morales K."/>
            <person name="Munidasa M."/>
            <person name="Nazareth L."/>
            <person name="Ngo R."/>
            <person name="Nguyen L."/>
            <person name="Okwuonu G."/>
            <person name="Ongeri F."/>
            <person name="Patil S."/>
            <person name="Petrosino J."/>
            <person name="Pham C."/>
            <person name="Pham P."/>
            <person name="Pu L.-L."/>
            <person name="Puazo M."/>
            <person name="Raj R."/>
            <person name="Reid J."/>
            <person name="Rouhana J."/>
            <person name="Saada N."/>
            <person name="Shang Y."/>
            <person name="Simmons D."/>
            <person name="Thornton R."/>
            <person name="Warren J."/>
            <person name="Weissenberger G."/>
            <person name="Zhang J."/>
            <person name="Zhang L."/>
            <person name="Zhou C."/>
            <person name="Zhu D."/>
            <person name="Muzny D."/>
            <person name="Worley K."/>
            <person name="Gibbs R."/>
        </authorList>
    </citation>
    <scope>NUCLEOTIDE SEQUENCE [LARGE SCALE GENOMIC DNA]</scope>
    <source>
        <strain evidence="5 6">NAP08</strain>
    </source>
</reference>
<dbReference type="GO" id="GO:0043024">
    <property type="term" value="F:ribosomal small subunit binding"/>
    <property type="evidence" value="ECO:0007669"/>
    <property type="project" value="TreeGrafter"/>
</dbReference>
<name>D5Q978_CLODI</name>
<dbReference type="HAMAP" id="MF_00839">
    <property type="entry name" value="HPF"/>
    <property type="match status" value="1"/>
</dbReference>